<dbReference type="Proteomes" id="UP000827092">
    <property type="component" value="Unassembled WGS sequence"/>
</dbReference>
<evidence type="ECO:0008006" key="3">
    <source>
        <dbReference type="Google" id="ProtNLM"/>
    </source>
</evidence>
<gene>
    <name evidence="1" type="ORF">JTE90_021472</name>
</gene>
<comment type="caution">
    <text evidence="1">The sequence shown here is derived from an EMBL/GenBank/DDBJ whole genome shotgun (WGS) entry which is preliminary data.</text>
</comment>
<proteinExistence type="predicted"/>
<name>A0AAV6VX52_9ARAC</name>
<accession>A0AAV6VX52</accession>
<dbReference type="AlphaFoldDB" id="A0AAV6VX52"/>
<evidence type="ECO:0000313" key="1">
    <source>
        <dbReference type="EMBL" id="KAG8201010.1"/>
    </source>
</evidence>
<keyword evidence="2" id="KW-1185">Reference proteome</keyword>
<organism evidence="1 2">
    <name type="scientific">Oedothorax gibbosus</name>
    <dbReference type="NCBI Taxonomy" id="931172"/>
    <lineage>
        <taxon>Eukaryota</taxon>
        <taxon>Metazoa</taxon>
        <taxon>Ecdysozoa</taxon>
        <taxon>Arthropoda</taxon>
        <taxon>Chelicerata</taxon>
        <taxon>Arachnida</taxon>
        <taxon>Araneae</taxon>
        <taxon>Araneomorphae</taxon>
        <taxon>Entelegynae</taxon>
        <taxon>Araneoidea</taxon>
        <taxon>Linyphiidae</taxon>
        <taxon>Erigoninae</taxon>
        <taxon>Oedothorax</taxon>
    </lineage>
</organism>
<evidence type="ECO:0000313" key="2">
    <source>
        <dbReference type="Proteomes" id="UP000827092"/>
    </source>
</evidence>
<dbReference type="EMBL" id="JAFNEN010000010">
    <property type="protein sequence ID" value="KAG8201010.1"/>
    <property type="molecule type" value="Genomic_DNA"/>
</dbReference>
<reference evidence="1 2" key="1">
    <citation type="journal article" date="2022" name="Nat. Ecol. Evol.">
        <title>A masculinizing supergene underlies an exaggerated male reproductive morph in a spider.</title>
        <authorList>
            <person name="Hendrickx F."/>
            <person name="De Corte Z."/>
            <person name="Sonet G."/>
            <person name="Van Belleghem S.M."/>
            <person name="Kostlbacher S."/>
            <person name="Vangestel C."/>
        </authorList>
    </citation>
    <scope>NUCLEOTIDE SEQUENCE [LARGE SCALE GENOMIC DNA]</scope>
    <source>
        <strain evidence="1">W744_W776</strain>
    </source>
</reference>
<protein>
    <recommendedName>
        <fullName evidence="3">Transmembrane protein</fullName>
    </recommendedName>
</protein>
<sequence length="125" mass="14460">MIVQKIKQTPKIQTLTVYFFLYPLYSITTSRNSAHFPPPQQVKPAECSGHSFMTNKKKKIRDCISRRRMEMEKKSFLTMIRLGMEILFLSLLRGREMTTDVSIGYHSVKPSAYPWKCDIGPSVVV</sequence>